<evidence type="ECO:0000256" key="5">
    <source>
        <dbReference type="ARBA" id="ARBA00022989"/>
    </source>
</evidence>
<keyword evidence="7 10" id="KW-0472">Membrane</keyword>
<dbReference type="PANTHER" id="PTHR30309">
    <property type="entry name" value="INNER MEMBRANE PROTEIN YGIH"/>
    <property type="match status" value="1"/>
</dbReference>
<evidence type="ECO:0000256" key="7">
    <source>
        <dbReference type="ARBA" id="ARBA00023136"/>
    </source>
</evidence>
<evidence type="ECO:0000256" key="6">
    <source>
        <dbReference type="ARBA" id="ARBA00023098"/>
    </source>
</evidence>
<dbReference type="GO" id="GO:0043772">
    <property type="term" value="F:acyl-phosphate glycerol-3-phosphate acyltransferase activity"/>
    <property type="evidence" value="ECO:0007669"/>
    <property type="project" value="UniProtKB-UniRule"/>
</dbReference>
<dbReference type="AlphaFoldDB" id="A0A2N9LQG6"/>
<dbReference type="GO" id="GO:0008654">
    <property type="term" value="P:phospholipid biosynthetic process"/>
    <property type="evidence" value="ECO:0007669"/>
    <property type="project" value="UniProtKB-UniRule"/>
</dbReference>
<dbReference type="SMART" id="SM01207">
    <property type="entry name" value="G3P_acyltransf"/>
    <property type="match status" value="1"/>
</dbReference>
<evidence type="ECO:0000256" key="1">
    <source>
        <dbReference type="ARBA" id="ARBA00022475"/>
    </source>
</evidence>
<dbReference type="GO" id="GO:0005886">
    <property type="term" value="C:plasma membrane"/>
    <property type="evidence" value="ECO:0007669"/>
    <property type="project" value="UniProtKB-SubCell"/>
</dbReference>
<dbReference type="InterPro" id="IPR003811">
    <property type="entry name" value="G3P_acylTferase_PlsY"/>
</dbReference>
<evidence type="ECO:0000256" key="10">
    <source>
        <dbReference type="HAMAP-Rule" id="MF_01043"/>
    </source>
</evidence>
<keyword evidence="1 10" id="KW-1003">Cell membrane</keyword>
<keyword evidence="8 10" id="KW-0594">Phospholipid biosynthesis</keyword>
<keyword evidence="6 10" id="KW-0443">Lipid metabolism</keyword>
<keyword evidence="3 10" id="KW-0808">Transferase</keyword>
<dbReference type="EC" id="2.3.1.275" evidence="10"/>
<comment type="subunit">
    <text evidence="10">Probably interacts with PlsX.</text>
</comment>
<evidence type="ECO:0000313" key="11">
    <source>
        <dbReference type="EMBL" id="SPE25501.1"/>
    </source>
</evidence>
<dbReference type="PANTHER" id="PTHR30309:SF0">
    <property type="entry name" value="GLYCEROL-3-PHOSPHATE ACYLTRANSFERASE-RELATED"/>
    <property type="match status" value="1"/>
</dbReference>
<evidence type="ECO:0000313" key="12">
    <source>
        <dbReference type="Proteomes" id="UP000239735"/>
    </source>
</evidence>
<organism evidence="11 12">
    <name type="scientific">Candidatus Sulfuritelmatomonas gaucii</name>
    <dbReference type="NCBI Taxonomy" id="2043161"/>
    <lineage>
        <taxon>Bacteria</taxon>
        <taxon>Pseudomonadati</taxon>
        <taxon>Acidobacteriota</taxon>
        <taxon>Terriglobia</taxon>
        <taxon>Terriglobales</taxon>
        <taxon>Acidobacteriaceae</taxon>
        <taxon>Candidatus Sulfuritelmatomonas</taxon>
    </lineage>
</organism>
<comment type="catalytic activity">
    <reaction evidence="10">
        <text>an acyl phosphate + sn-glycerol 3-phosphate = a 1-acyl-sn-glycero-3-phosphate + phosphate</text>
        <dbReference type="Rhea" id="RHEA:34075"/>
        <dbReference type="ChEBI" id="CHEBI:43474"/>
        <dbReference type="ChEBI" id="CHEBI:57597"/>
        <dbReference type="ChEBI" id="CHEBI:57970"/>
        <dbReference type="ChEBI" id="CHEBI:59918"/>
        <dbReference type="EC" id="2.3.1.275"/>
    </reaction>
</comment>
<comment type="similarity">
    <text evidence="10">Belongs to the PlsY family.</text>
</comment>
<feature type="transmembrane region" description="Helical" evidence="10">
    <location>
        <begin position="115"/>
        <end position="139"/>
    </location>
</feature>
<feature type="transmembrane region" description="Helical" evidence="10">
    <location>
        <begin position="6"/>
        <end position="25"/>
    </location>
</feature>
<accession>A0A2N9LQG6</accession>
<dbReference type="Pfam" id="PF02660">
    <property type="entry name" value="G3P_acyltransf"/>
    <property type="match status" value="1"/>
</dbReference>
<keyword evidence="11" id="KW-0012">Acyltransferase</keyword>
<dbReference type="UniPathway" id="UPA00085"/>
<comment type="subcellular location">
    <subcellularLocation>
        <location evidence="10">Cell membrane</location>
        <topology evidence="10">Multi-pass membrane protein</topology>
    </subcellularLocation>
</comment>
<proteinExistence type="inferred from homology"/>
<keyword evidence="2 10" id="KW-0444">Lipid biosynthesis</keyword>
<comment type="function">
    <text evidence="10">Catalyzes the transfer of an acyl group from acyl-phosphate (acyl-PO(4)) to glycerol-3-phosphate (G3P) to form lysophosphatidic acid (LPA). This enzyme utilizes acyl-phosphate as fatty acyl donor, but not acyl-CoA or acyl-ACP.</text>
</comment>
<gene>
    <name evidence="10 11" type="primary">plsY</name>
    <name evidence="11" type="ORF">SBA5_50090</name>
</gene>
<protein>
    <recommendedName>
        <fullName evidence="10">Glycerol-3-phosphate acyltransferase</fullName>
    </recommendedName>
    <alternativeName>
        <fullName evidence="10">Acyl-PO4 G3P acyltransferase</fullName>
    </alternativeName>
    <alternativeName>
        <fullName evidence="10">Acyl-phosphate--glycerol-3-phosphate acyltransferase</fullName>
    </alternativeName>
    <alternativeName>
        <fullName evidence="10">G3P acyltransferase</fullName>
        <shortName evidence="10">GPAT</shortName>
        <ecNumber evidence="10">2.3.1.275</ecNumber>
    </alternativeName>
    <alternativeName>
        <fullName evidence="10">Lysophosphatidic acid synthase</fullName>
        <shortName evidence="10">LPA synthase</shortName>
    </alternativeName>
</protein>
<dbReference type="HAMAP" id="MF_01043">
    <property type="entry name" value="PlsY"/>
    <property type="match status" value="1"/>
</dbReference>
<keyword evidence="5 10" id="KW-1133">Transmembrane helix</keyword>
<evidence type="ECO:0000256" key="3">
    <source>
        <dbReference type="ARBA" id="ARBA00022679"/>
    </source>
</evidence>
<evidence type="ECO:0000256" key="8">
    <source>
        <dbReference type="ARBA" id="ARBA00023209"/>
    </source>
</evidence>
<reference evidence="12" key="1">
    <citation type="submission" date="2018-02" db="EMBL/GenBank/DDBJ databases">
        <authorList>
            <person name="Hausmann B."/>
        </authorList>
    </citation>
    <scope>NUCLEOTIDE SEQUENCE [LARGE SCALE GENOMIC DNA]</scope>
    <source>
        <strain evidence="12">Peat soil MAG SbA5</strain>
    </source>
</reference>
<dbReference type="OrthoDB" id="9777124at2"/>
<dbReference type="EMBL" id="OKRB01000108">
    <property type="protein sequence ID" value="SPE25501.1"/>
    <property type="molecule type" value="Genomic_DNA"/>
</dbReference>
<comment type="pathway">
    <text evidence="10">Lipid metabolism; phospholipid metabolism.</text>
</comment>
<feature type="transmembrane region" description="Helical" evidence="10">
    <location>
        <begin position="91"/>
        <end position="109"/>
    </location>
</feature>
<evidence type="ECO:0000256" key="9">
    <source>
        <dbReference type="ARBA" id="ARBA00023264"/>
    </source>
</evidence>
<keyword evidence="9 10" id="KW-1208">Phospholipid metabolism</keyword>
<evidence type="ECO:0000256" key="2">
    <source>
        <dbReference type="ARBA" id="ARBA00022516"/>
    </source>
</evidence>
<feature type="transmembrane region" description="Helical" evidence="10">
    <location>
        <begin position="146"/>
        <end position="166"/>
    </location>
</feature>
<sequence length="210" mass="21814">MPLASLVIAAAAYLLGSIPMGYLLVRIFRHEDIRSVGSGNIGATNVLRAGGKGLAAATFLLDVLKGSASVWLGGLLGALLMPDVPLRTAQAIAALFAVLGHMFTCWLRFRGGKGVATGFGVFLVASPLAALAAIGVFAVVFAISRIVSVSSIVGAASFPLFAWFLVTGPRPPAFFVVQCAVALLIIAKHHENIRRLLAGTESRFGAKKTA</sequence>
<keyword evidence="4 10" id="KW-0812">Transmembrane</keyword>
<name>A0A2N9LQG6_9BACT</name>
<evidence type="ECO:0000256" key="4">
    <source>
        <dbReference type="ARBA" id="ARBA00022692"/>
    </source>
</evidence>
<dbReference type="Proteomes" id="UP000239735">
    <property type="component" value="Unassembled WGS sequence"/>
</dbReference>
<dbReference type="NCBIfam" id="TIGR00023">
    <property type="entry name" value="glycerol-3-phosphate 1-O-acyltransferase PlsY"/>
    <property type="match status" value="1"/>
</dbReference>